<name>A0AAV5WZK3_9BILA</name>
<dbReference type="Proteomes" id="UP001432322">
    <property type="component" value="Unassembled WGS sequence"/>
</dbReference>
<organism evidence="1 3">
    <name type="scientific">Pristionchus fissidentatus</name>
    <dbReference type="NCBI Taxonomy" id="1538716"/>
    <lineage>
        <taxon>Eukaryota</taxon>
        <taxon>Metazoa</taxon>
        <taxon>Ecdysozoa</taxon>
        <taxon>Nematoda</taxon>
        <taxon>Chromadorea</taxon>
        <taxon>Rhabditida</taxon>
        <taxon>Rhabditina</taxon>
        <taxon>Diplogasteromorpha</taxon>
        <taxon>Diplogasteroidea</taxon>
        <taxon>Neodiplogasteridae</taxon>
        <taxon>Pristionchus</taxon>
    </lineage>
</organism>
<evidence type="ECO:0000313" key="1">
    <source>
        <dbReference type="EMBL" id="GMT36055.1"/>
    </source>
</evidence>
<feature type="non-terminal residue" evidence="1">
    <location>
        <position position="156"/>
    </location>
</feature>
<keyword evidence="3" id="KW-1185">Reference proteome</keyword>
<dbReference type="EMBL" id="BTSY01000165">
    <property type="protein sequence ID" value="GMT37512.1"/>
    <property type="molecule type" value="Genomic_DNA"/>
</dbReference>
<accession>A0AAV5WZK3</accession>
<reference evidence="1" key="1">
    <citation type="submission" date="2023-10" db="EMBL/GenBank/DDBJ databases">
        <title>Genome assembly of Pristionchus species.</title>
        <authorList>
            <person name="Yoshida K."/>
            <person name="Sommer R.J."/>
        </authorList>
    </citation>
    <scope>NUCLEOTIDE SEQUENCE</scope>
    <source>
        <strain evidence="1">RS5133</strain>
    </source>
</reference>
<dbReference type="AlphaFoldDB" id="A0AAV5WZK3"/>
<sequence>MKFYLYSEELKKRILHITLYLEGGRVLGNVGSSRLASIFGNVVGGNEVSEDVTTADHFSNEEPEDDLEGNGGVNHRFLKGEVLVLAGLDGADNLGKVSLDGGPLSLGGRSHLLLEDSLKKLCATGPLGGLSSVENAGHVGDLLEHVHLASGHGCYL</sequence>
<comment type="caution">
    <text evidence="1">The sequence shown here is derived from an EMBL/GenBank/DDBJ whole genome shotgun (WGS) entry which is preliminary data.</text>
</comment>
<evidence type="ECO:0000313" key="3">
    <source>
        <dbReference type="Proteomes" id="UP001432322"/>
    </source>
</evidence>
<protein>
    <submittedName>
        <fullName evidence="1">Uncharacterized protein</fullName>
    </submittedName>
</protein>
<evidence type="ECO:0000313" key="2">
    <source>
        <dbReference type="EMBL" id="GMT37512.1"/>
    </source>
</evidence>
<dbReference type="EMBL" id="BTSY01000007">
    <property type="protein sequence ID" value="GMT36055.1"/>
    <property type="molecule type" value="Genomic_DNA"/>
</dbReference>
<gene>
    <name evidence="1" type="ORF">PFISCL1PPCAC_27352</name>
    <name evidence="2" type="ORF">PFISCL1PPCAC_28809</name>
</gene>
<proteinExistence type="predicted"/>